<comment type="subcellular location">
    <subcellularLocation>
        <location evidence="1">Nucleus</location>
    </subcellularLocation>
</comment>
<feature type="domain" description="Calmodulin binding protein C-terminal" evidence="11">
    <location>
        <begin position="290"/>
        <end position="352"/>
    </location>
</feature>
<evidence type="ECO:0000259" key="10">
    <source>
        <dbReference type="Pfam" id="PF20451"/>
    </source>
</evidence>
<evidence type="ECO:0000313" key="13">
    <source>
        <dbReference type="Proteomes" id="UP000017836"/>
    </source>
</evidence>
<dbReference type="PANTHER" id="PTHR31713">
    <property type="entry name" value="OS02G0177800 PROTEIN"/>
    <property type="match status" value="1"/>
</dbReference>
<keyword evidence="7" id="KW-0539">Nucleus</keyword>
<dbReference type="InterPro" id="IPR046830">
    <property type="entry name" value="Calmod_bind_M"/>
</dbReference>
<evidence type="ECO:0000256" key="8">
    <source>
        <dbReference type="SAM" id="MobiDB-lite"/>
    </source>
</evidence>
<dbReference type="EMBL" id="KI394757">
    <property type="protein sequence ID" value="ERN01699.1"/>
    <property type="molecule type" value="Genomic_DNA"/>
</dbReference>
<evidence type="ECO:0000256" key="3">
    <source>
        <dbReference type="ARBA" id="ARBA00023015"/>
    </source>
</evidence>
<evidence type="ECO:0000259" key="9">
    <source>
        <dbReference type="Pfam" id="PF07887"/>
    </source>
</evidence>
<name>W1P260_AMBTC</name>
<evidence type="ECO:0000256" key="6">
    <source>
        <dbReference type="ARBA" id="ARBA00023163"/>
    </source>
</evidence>
<dbReference type="Proteomes" id="UP000017836">
    <property type="component" value="Unassembled WGS sequence"/>
</dbReference>
<keyword evidence="13" id="KW-1185">Reference proteome</keyword>
<evidence type="ECO:0000256" key="1">
    <source>
        <dbReference type="ARBA" id="ARBA00004123"/>
    </source>
</evidence>
<dbReference type="PANTHER" id="PTHR31713:SF14">
    <property type="entry name" value="CALMODULIN-BINDING PROTEIN 60 A"/>
    <property type="match status" value="1"/>
</dbReference>
<evidence type="ECO:0000256" key="2">
    <source>
        <dbReference type="ARBA" id="ARBA00007214"/>
    </source>
</evidence>
<dbReference type="GO" id="GO:0080142">
    <property type="term" value="P:regulation of salicylic acid biosynthetic process"/>
    <property type="evidence" value="ECO:0000318"/>
    <property type="project" value="GO_Central"/>
</dbReference>
<dbReference type="STRING" id="13333.W1P260"/>
<dbReference type="InterPro" id="IPR012416">
    <property type="entry name" value="CBP60"/>
</dbReference>
<dbReference type="InterPro" id="IPR046829">
    <property type="entry name" value="Calmod_bind_C"/>
</dbReference>
<sequence>MLQPTLMHLPLCSDDFRVNFFSLCFQQVSEEVELALAKHSSGQLRFCSEQQIYPSLSRSLQLQFTKKLFLPIFTGTKIEGEDSCPIAIELVDSLTGQVVTTGPESSVKAEIVVLEGDFEGDEELEWTFEEFKNNVVRERDGKRPLLMGDLFLNLDRGTRVVGELTFTDNSSWTRSRKFRLGATVAHGYLDGERVKEAVTESFMVKDHRGELYKKHHPPSLGDEVWRLEKIGKDGAFHKRLNSERIFTVKDFLRLLVMDSQRLRNILGTGMSARMWEVTVDHAKTCPRDTQVYVYYPDAQPRTGVIFSVIGEVLGLLSETQYVTMDKLSDSDKTLVCNLAKAAYENWNQVVPYDSLAMLDCSSSLYSLESQALDIPHENCNKFGGMGFTNQNNISFPDRISSVLTFDAQRSLDDFSVGAGLLNDINVHGSSNCAEPERRLSSRSYGDPGELCRITDPKRFEKKCEDQASCADDDHLLYFDSNIEALHSESLEMVESGADLECAVSDYLAMSARSRSEAHSHLGRQWTILIAVLRWGFSIKRIIASKKKEGLGSSWNPVGGAKERERRKKQ</sequence>
<dbReference type="Gramene" id="ERN01699">
    <property type="protein sequence ID" value="ERN01699"/>
    <property type="gene ID" value="AMTR_s00090p00168160"/>
</dbReference>
<evidence type="ECO:0000256" key="4">
    <source>
        <dbReference type="ARBA" id="ARBA00023125"/>
    </source>
</evidence>
<dbReference type="InterPro" id="IPR046831">
    <property type="entry name" value="Calmodulin_bind_N"/>
</dbReference>
<reference evidence="13" key="1">
    <citation type="journal article" date="2013" name="Science">
        <title>The Amborella genome and the evolution of flowering plants.</title>
        <authorList>
            <consortium name="Amborella Genome Project"/>
        </authorList>
    </citation>
    <scope>NUCLEOTIDE SEQUENCE [LARGE SCALE GENOMIC DNA]</scope>
</reference>
<protein>
    <submittedName>
        <fullName evidence="12">Uncharacterized protein</fullName>
    </submittedName>
</protein>
<organism evidence="12 13">
    <name type="scientific">Amborella trichopoda</name>
    <dbReference type="NCBI Taxonomy" id="13333"/>
    <lineage>
        <taxon>Eukaryota</taxon>
        <taxon>Viridiplantae</taxon>
        <taxon>Streptophyta</taxon>
        <taxon>Embryophyta</taxon>
        <taxon>Tracheophyta</taxon>
        <taxon>Spermatophyta</taxon>
        <taxon>Magnoliopsida</taxon>
        <taxon>Amborellales</taxon>
        <taxon>Amborellaceae</taxon>
        <taxon>Amborella</taxon>
    </lineage>
</organism>
<dbReference type="OMA" id="DIPHENC"/>
<keyword evidence="6" id="KW-0804">Transcription</keyword>
<accession>W1P260</accession>
<evidence type="ECO:0000256" key="7">
    <source>
        <dbReference type="ARBA" id="ARBA00023242"/>
    </source>
</evidence>
<dbReference type="HOGENOM" id="CLU_031504_3_1_1"/>
<dbReference type="Pfam" id="PF07887">
    <property type="entry name" value="Calmodulin_bind"/>
    <property type="match status" value="1"/>
</dbReference>
<keyword evidence="5" id="KW-0010">Activator</keyword>
<proteinExistence type="inferred from homology"/>
<comment type="similarity">
    <text evidence="2">Belongs to the plant ACBP60 protein family.</text>
</comment>
<dbReference type="eggNOG" id="ENOG502QRWC">
    <property type="taxonomic scope" value="Eukaryota"/>
</dbReference>
<dbReference type="GO" id="GO:0003700">
    <property type="term" value="F:DNA-binding transcription factor activity"/>
    <property type="evidence" value="ECO:0000318"/>
    <property type="project" value="GO_Central"/>
</dbReference>
<keyword evidence="4" id="KW-0238">DNA-binding</keyword>
<feature type="domain" description="Calmodulin binding protein-like N-terminal" evidence="9">
    <location>
        <begin position="60"/>
        <end position="207"/>
    </location>
</feature>
<evidence type="ECO:0000259" key="11">
    <source>
        <dbReference type="Pfam" id="PF20452"/>
    </source>
</evidence>
<dbReference type="Pfam" id="PF20451">
    <property type="entry name" value="Calmod_bind_M"/>
    <property type="match status" value="1"/>
</dbReference>
<dbReference type="GO" id="GO:0043565">
    <property type="term" value="F:sequence-specific DNA binding"/>
    <property type="evidence" value="ECO:0000318"/>
    <property type="project" value="GO_Central"/>
</dbReference>
<dbReference type="AlphaFoldDB" id="W1P260"/>
<gene>
    <name evidence="12" type="ORF">AMTR_s00090p00168160</name>
</gene>
<dbReference type="GO" id="GO:0005516">
    <property type="term" value="F:calmodulin binding"/>
    <property type="evidence" value="ECO:0007669"/>
    <property type="project" value="InterPro"/>
</dbReference>
<feature type="region of interest" description="Disordered" evidence="8">
    <location>
        <begin position="549"/>
        <end position="569"/>
    </location>
</feature>
<dbReference type="Pfam" id="PF20452">
    <property type="entry name" value="Calmod_bind_C"/>
    <property type="match status" value="1"/>
</dbReference>
<dbReference type="GO" id="GO:0005634">
    <property type="term" value="C:nucleus"/>
    <property type="evidence" value="ECO:0000318"/>
    <property type="project" value="GO_Central"/>
</dbReference>
<evidence type="ECO:0000256" key="5">
    <source>
        <dbReference type="ARBA" id="ARBA00023159"/>
    </source>
</evidence>
<feature type="domain" description="Calmodulin binding protein central" evidence="10">
    <location>
        <begin position="220"/>
        <end position="285"/>
    </location>
</feature>
<keyword evidence="3" id="KW-0805">Transcription regulation</keyword>
<evidence type="ECO:0000313" key="12">
    <source>
        <dbReference type="EMBL" id="ERN01699.1"/>
    </source>
</evidence>